<dbReference type="AlphaFoldDB" id="A0A0G4PQ10"/>
<reference evidence="3 4" key="1">
    <citation type="journal article" date="2014" name="Nat. Commun.">
        <title>Multiple recent horizontal transfers of a large genomic region in cheese making fungi.</title>
        <authorList>
            <person name="Cheeseman K."/>
            <person name="Ropars J."/>
            <person name="Renault P."/>
            <person name="Dupont J."/>
            <person name="Gouzy J."/>
            <person name="Branca A."/>
            <person name="Abraham A.L."/>
            <person name="Ceppi M."/>
            <person name="Conseiller E."/>
            <person name="Debuchy R."/>
            <person name="Malagnac F."/>
            <person name="Goarin A."/>
            <person name="Silar P."/>
            <person name="Lacoste S."/>
            <person name="Sallet E."/>
            <person name="Bensimon A."/>
            <person name="Giraud T."/>
            <person name="Brygoo Y."/>
        </authorList>
    </citation>
    <scope>NUCLEOTIDE SEQUENCE [LARGE SCALE GENOMIC DNA]</scope>
    <source>
        <strain evidence="4">FM 013</strain>
    </source>
</reference>
<feature type="transmembrane region" description="Helical" evidence="1">
    <location>
        <begin position="51"/>
        <end position="75"/>
    </location>
</feature>
<dbReference type="InterPro" id="IPR053001">
    <property type="entry name" value="MNNG_permease-like"/>
</dbReference>
<accession>A0A0G4PQ10</accession>
<keyword evidence="1" id="KW-1133">Transmembrane helix</keyword>
<evidence type="ECO:0000256" key="1">
    <source>
        <dbReference type="SAM" id="Phobius"/>
    </source>
</evidence>
<gene>
    <name evidence="3" type="ORF">PCAMFM013_S028g000065</name>
</gene>
<evidence type="ECO:0000313" key="4">
    <source>
        <dbReference type="Proteomes" id="UP000053732"/>
    </source>
</evidence>
<evidence type="ECO:0000313" key="3">
    <source>
        <dbReference type="EMBL" id="CRL28512.1"/>
    </source>
</evidence>
<protein>
    <submittedName>
        <fullName evidence="3">Str. FM013</fullName>
    </submittedName>
</protein>
<keyword evidence="1" id="KW-0472">Membrane</keyword>
<keyword evidence="1" id="KW-0812">Transmembrane</keyword>
<feature type="domain" description="DUF3533" evidence="2">
    <location>
        <begin position="1"/>
        <end position="67"/>
    </location>
</feature>
<dbReference type="EMBL" id="HG793161">
    <property type="protein sequence ID" value="CRL28512.1"/>
    <property type="molecule type" value="Genomic_DNA"/>
</dbReference>
<dbReference type="Proteomes" id="UP000053732">
    <property type="component" value="Unassembled WGS sequence"/>
</dbReference>
<keyword evidence="4" id="KW-1185">Reference proteome</keyword>
<evidence type="ECO:0000259" key="2">
    <source>
        <dbReference type="Pfam" id="PF12051"/>
    </source>
</evidence>
<proteinExistence type="predicted"/>
<organism evidence="3 4">
    <name type="scientific">Penicillium camemberti (strain FM 013)</name>
    <dbReference type="NCBI Taxonomy" id="1429867"/>
    <lineage>
        <taxon>Eukaryota</taxon>
        <taxon>Fungi</taxon>
        <taxon>Dikarya</taxon>
        <taxon>Ascomycota</taxon>
        <taxon>Pezizomycotina</taxon>
        <taxon>Eurotiomycetes</taxon>
        <taxon>Eurotiomycetidae</taxon>
        <taxon>Eurotiales</taxon>
        <taxon>Aspergillaceae</taxon>
        <taxon>Penicillium</taxon>
    </lineage>
</organism>
<dbReference type="PANTHER" id="PTHR34814:SF2">
    <property type="entry name" value="DUF3533 DOMAIN-CONTAINING PROTEIN"/>
    <property type="match status" value="1"/>
</dbReference>
<dbReference type="InterPro" id="IPR022703">
    <property type="entry name" value="DUF3533"/>
</dbReference>
<dbReference type="Pfam" id="PF12051">
    <property type="entry name" value="DUF3533"/>
    <property type="match status" value="1"/>
</dbReference>
<feature type="transmembrane region" description="Helical" evidence="1">
    <location>
        <begin position="24"/>
        <end position="45"/>
    </location>
</feature>
<dbReference type="GO" id="GO:0016020">
    <property type="term" value="C:membrane"/>
    <property type="evidence" value="ECO:0007669"/>
    <property type="project" value="TreeGrafter"/>
</dbReference>
<name>A0A0G4PQ10_PENC3</name>
<dbReference type="PANTHER" id="PTHR34814">
    <property type="entry name" value="NITROSOGUANIDINE RESISTANCE PROTEIN SNG1"/>
    <property type="match status" value="1"/>
</dbReference>
<sequence length="152" mass="17076">MALITWIVTNVTSILLQFELLPGFYKVGFGLPAHAVFQVLINIWSGGCNPLLYYALPVLFVYEILGVIFSSIGVYRRAHYASIKAETEEKACEERVAAALLQQQEAQLVRQETLRDTNDGEISDMDTEDAGQLQRRPTLATKTDQEELVRIV</sequence>
<dbReference type="STRING" id="1429867.A0A0G4PQ10"/>